<accession>A0A1E7FYN1</accession>
<evidence type="ECO:0000313" key="1">
    <source>
        <dbReference type="EMBL" id="OEU23248.1"/>
    </source>
</evidence>
<dbReference type="InterPro" id="IPR018714">
    <property type="entry name" value="DUF2237"/>
</dbReference>
<gene>
    <name evidence="1" type="ORF">FRACYDRAFT_163429</name>
</gene>
<dbReference type="Pfam" id="PF09996">
    <property type="entry name" value="DUF2237"/>
    <property type="match status" value="1"/>
</dbReference>
<feature type="non-terminal residue" evidence="1">
    <location>
        <position position="171"/>
    </location>
</feature>
<sequence>SSSESYLNVYGETLQSCSYDGMALTGYTRSGYCVDQNDDSGSHHVCIDLSSLGGGNGNGNGNDDGQNNNNNNNQNFCDVTGQSDWCSSEDFPCHEDPDTNGCPVTNWCVCQWAFASYIQGSGGCENIQTVVCESINQQTLIAYQKMTSQRNNADNSKYETALECLVNRCGL</sequence>
<dbReference type="OrthoDB" id="10260965at2759"/>
<dbReference type="AlphaFoldDB" id="A0A1E7FYN1"/>
<reference evidence="1 2" key="1">
    <citation type="submission" date="2016-09" db="EMBL/GenBank/DDBJ databases">
        <title>Extensive genetic diversity and differential bi-allelic expression allows diatom success in the polar Southern Ocean.</title>
        <authorList>
            <consortium name="DOE Joint Genome Institute"/>
            <person name="Mock T."/>
            <person name="Otillar R.P."/>
            <person name="Strauss J."/>
            <person name="Dupont C."/>
            <person name="Frickenhaus S."/>
            <person name="Maumus F."/>
            <person name="Mcmullan M."/>
            <person name="Sanges R."/>
            <person name="Schmutz J."/>
            <person name="Toseland A."/>
            <person name="Valas R."/>
            <person name="Veluchamy A."/>
            <person name="Ward B.J."/>
            <person name="Allen A."/>
            <person name="Barry K."/>
            <person name="Falciatore A."/>
            <person name="Ferrante M."/>
            <person name="Fortunato A.E."/>
            <person name="Gloeckner G."/>
            <person name="Gruber A."/>
            <person name="Hipkin R."/>
            <person name="Janech M."/>
            <person name="Kroth P."/>
            <person name="Leese F."/>
            <person name="Lindquist E."/>
            <person name="Lyon B.R."/>
            <person name="Martin J."/>
            <person name="Mayer C."/>
            <person name="Parker M."/>
            <person name="Quesneville H."/>
            <person name="Raymond J."/>
            <person name="Uhlig C."/>
            <person name="Valentin K.U."/>
            <person name="Worden A.Z."/>
            <person name="Armbrust E.V."/>
            <person name="Bowler C."/>
            <person name="Green B."/>
            <person name="Moulton V."/>
            <person name="Van Oosterhout C."/>
            <person name="Grigoriev I."/>
        </authorList>
    </citation>
    <scope>NUCLEOTIDE SEQUENCE [LARGE SCALE GENOMIC DNA]</scope>
    <source>
        <strain evidence="1 2">CCMP1102</strain>
    </source>
</reference>
<dbReference type="Proteomes" id="UP000095751">
    <property type="component" value="Unassembled WGS sequence"/>
</dbReference>
<organism evidence="1 2">
    <name type="scientific">Fragilariopsis cylindrus CCMP1102</name>
    <dbReference type="NCBI Taxonomy" id="635003"/>
    <lineage>
        <taxon>Eukaryota</taxon>
        <taxon>Sar</taxon>
        <taxon>Stramenopiles</taxon>
        <taxon>Ochrophyta</taxon>
        <taxon>Bacillariophyta</taxon>
        <taxon>Bacillariophyceae</taxon>
        <taxon>Bacillariophycidae</taxon>
        <taxon>Bacillariales</taxon>
        <taxon>Bacillariaceae</taxon>
        <taxon>Fragilariopsis</taxon>
    </lineage>
</organism>
<dbReference type="KEGG" id="fcy:FRACYDRAFT_163429"/>
<feature type="non-terminal residue" evidence="1">
    <location>
        <position position="1"/>
    </location>
</feature>
<protein>
    <submittedName>
        <fullName evidence="1">Uncharacterized protein</fullName>
    </submittedName>
</protein>
<dbReference type="InParanoid" id="A0A1E7FYN1"/>
<keyword evidence="2" id="KW-1185">Reference proteome</keyword>
<dbReference type="EMBL" id="KV784353">
    <property type="protein sequence ID" value="OEU23248.1"/>
    <property type="molecule type" value="Genomic_DNA"/>
</dbReference>
<evidence type="ECO:0000313" key="2">
    <source>
        <dbReference type="Proteomes" id="UP000095751"/>
    </source>
</evidence>
<dbReference type="Gene3D" id="3.30.56.110">
    <property type="entry name" value="Protein of unknown function DUF2237"/>
    <property type="match status" value="1"/>
</dbReference>
<name>A0A1E7FYN1_9STRA</name>
<proteinExistence type="predicted"/>